<feature type="domain" description="NlpC/P60" evidence="6">
    <location>
        <begin position="130"/>
        <end position="257"/>
    </location>
</feature>
<comment type="caution">
    <text evidence="7">The sequence shown here is derived from an EMBL/GenBank/DDBJ whole genome shotgun (WGS) entry which is preliminary data.</text>
</comment>
<evidence type="ECO:0000313" key="8">
    <source>
        <dbReference type="Proteomes" id="UP001199816"/>
    </source>
</evidence>
<name>A0ABS8PW22_9BACT</name>
<dbReference type="SUPFAM" id="SSF54001">
    <property type="entry name" value="Cysteine proteinases"/>
    <property type="match status" value="1"/>
</dbReference>
<proteinExistence type="inferred from homology"/>
<dbReference type="InterPro" id="IPR000064">
    <property type="entry name" value="NLP_P60_dom"/>
</dbReference>
<dbReference type="PANTHER" id="PTHR47053:SF1">
    <property type="entry name" value="MUREIN DD-ENDOPEPTIDASE MEPH-RELATED"/>
    <property type="match status" value="1"/>
</dbReference>
<keyword evidence="8" id="KW-1185">Reference proteome</keyword>
<dbReference type="InterPro" id="IPR051202">
    <property type="entry name" value="Peptidase_C40"/>
</dbReference>
<dbReference type="PROSITE" id="PS51935">
    <property type="entry name" value="NLPC_P60"/>
    <property type="match status" value="1"/>
</dbReference>
<protein>
    <submittedName>
        <fullName evidence="7">C40 family peptidase</fullName>
    </submittedName>
</protein>
<evidence type="ECO:0000256" key="2">
    <source>
        <dbReference type="ARBA" id="ARBA00022670"/>
    </source>
</evidence>
<organism evidence="7 8">
    <name type="scientific">Niabella pedocola</name>
    <dbReference type="NCBI Taxonomy" id="1752077"/>
    <lineage>
        <taxon>Bacteria</taxon>
        <taxon>Pseudomonadati</taxon>
        <taxon>Bacteroidota</taxon>
        <taxon>Chitinophagia</taxon>
        <taxon>Chitinophagales</taxon>
        <taxon>Chitinophagaceae</taxon>
        <taxon>Niabella</taxon>
    </lineage>
</organism>
<dbReference type="Proteomes" id="UP001199816">
    <property type="component" value="Unassembled WGS sequence"/>
</dbReference>
<keyword evidence="2" id="KW-0645">Protease</keyword>
<dbReference type="PANTHER" id="PTHR47053">
    <property type="entry name" value="MUREIN DD-ENDOPEPTIDASE MEPH-RELATED"/>
    <property type="match status" value="1"/>
</dbReference>
<dbReference type="EMBL" id="JAJNEC010000006">
    <property type="protein sequence ID" value="MCD2425276.1"/>
    <property type="molecule type" value="Genomic_DNA"/>
</dbReference>
<dbReference type="Gene3D" id="3.90.1720.10">
    <property type="entry name" value="endopeptidase domain like (from Nostoc punctiforme)"/>
    <property type="match status" value="1"/>
</dbReference>
<evidence type="ECO:0000313" key="7">
    <source>
        <dbReference type="EMBL" id="MCD2425276.1"/>
    </source>
</evidence>
<dbReference type="InterPro" id="IPR041382">
    <property type="entry name" value="SH3_16"/>
</dbReference>
<comment type="similarity">
    <text evidence="1">Belongs to the peptidase C40 family.</text>
</comment>
<evidence type="ECO:0000259" key="5">
    <source>
        <dbReference type="PROSITE" id="PS51781"/>
    </source>
</evidence>
<feature type="domain" description="SH3b" evidence="5">
    <location>
        <begin position="1"/>
        <end position="66"/>
    </location>
</feature>
<accession>A0ABS8PW22</accession>
<evidence type="ECO:0000259" key="6">
    <source>
        <dbReference type="PROSITE" id="PS51935"/>
    </source>
</evidence>
<dbReference type="Pfam" id="PF00877">
    <property type="entry name" value="NLPC_P60"/>
    <property type="match status" value="1"/>
</dbReference>
<dbReference type="InterPro" id="IPR003646">
    <property type="entry name" value="SH3-like_bac-type"/>
</dbReference>
<evidence type="ECO:0000256" key="4">
    <source>
        <dbReference type="ARBA" id="ARBA00022807"/>
    </source>
</evidence>
<dbReference type="InterPro" id="IPR038765">
    <property type="entry name" value="Papain-like_cys_pep_sf"/>
</dbReference>
<evidence type="ECO:0000256" key="1">
    <source>
        <dbReference type="ARBA" id="ARBA00007074"/>
    </source>
</evidence>
<sequence length="267" mass="30091">MKYGIVVMPVAPVRKKPHHKYEMVNQLLFGEKVAILSFKEKGWYKVKSLYDGYKGWVTHHMLHEIDKETARSPLLPVLAGDLLNTIEVNGLPMHIPMGASIWQPVQGRGMIGHWEYHYNGAVAAPATNPETYRTAIEKYARQWLNAPYLWGGKTILGVDCSGFAQTIFKMAGIALLRDAWQQAQEGTVVKKLQDAQPGDLAFFDDRQEIVHVGILLGPDQIIHSSGNVRIDTIDKKGIIRQDTGKRTHQLKLIKRMPQFSPQEAQTS</sequence>
<evidence type="ECO:0000256" key="3">
    <source>
        <dbReference type="ARBA" id="ARBA00022801"/>
    </source>
</evidence>
<dbReference type="PROSITE" id="PS51781">
    <property type="entry name" value="SH3B"/>
    <property type="match status" value="1"/>
</dbReference>
<dbReference type="Gene3D" id="2.30.30.40">
    <property type="entry name" value="SH3 Domains"/>
    <property type="match status" value="1"/>
</dbReference>
<gene>
    <name evidence="7" type="ORF">LQ567_20990</name>
</gene>
<reference evidence="7 8" key="1">
    <citation type="submission" date="2021-11" db="EMBL/GenBank/DDBJ databases">
        <title>Genomic of Niabella pedocola.</title>
        <authorList>
            <person name="Wu T."/>
        </authorList>
    </citation>
    <scope>NUCLEOTIDE SEQUENCE [LARGE SCALE GENOMIC DNA]</scope>
    <source>
        <strain evidence="7 8">JCM 31011</strain>
    </source>
</reference>
<keyword evidence="3" id="KW-0378">Hydrolase</keyword>
<dbReference type="Pfam" id="PF18348">
    <property type="entry name" value="SH3_16"/>
    <property type="match status" value="1"/>
</dbReference>
<keyword evidence="4" id="KW-0788">Thiol protease</keyword>
<dbReference type="RefSeq" id="WP_231007723.1">
    <property type="nucleotide sequence ID" value="NZ_JAJNEC010000006.1"/>
</dbReference>